<protein>
    <recommendedName>
        <fullName evidence="2">DUF5018 domain-containing protein</fullName>
    </recommendedName>
</protein>
<evidence type="ECO:0000259" key="2">
    <source>
        <dbReference type="Pfam" id="PF16410"/>
    </source>
</evidence>
<gene>
    <name evidence="3" type="ORF">KK062_19000</name>
</gene>
<name>A0AAP2E1N1_9BACT</name>
<keyword evidence="1" id="KW-0732">Signal</keyword>
<evidence type="ECO:0000313" key="4">
    <source>
        <dbReference type="Proteomes" id="UP001319080"/>
    </source>
</evidence>
<dbReference type="Proteomes" id="UP001319080">
    <property type="component" value="Unassembled WGS sequence"/>
</dbReference>
<dbReference type="RefSeq" id="WP_254085919.1">
    <property type="nucleotide sequence ID" value="NZ_JAHESE010000021.1"/>
</dbReference>
<evidence type="ECO:0000313" key="3">
    <source>
        <dbReference type="EMBL" id="MBT1710343.1"/>
    </source>
</evidence>
<proteinExistence type="predicted"/>
<feature type="chain" id="PRO_5042946542" description="DUF5018 domain-containing protein" evidence="1">
    <location>
        <begin position="27"/>
        <end position="351"/>
    </location>
</feature>
<reference evidence="3 4" key="1">
    <citation type="submission" date="2021-05" db="EMBL/GenBank/DDBJ databases">
        <title>A Polyphasic approach of four new species of the genus Ohtaekwangia: Ohtaekwangia histidinii sp. nov., Ohtaekwangia cretensis sp. nov., Ohtaekwangia indiensis sp. nov., Ohtaekwangia reichenbachii sp. nov. from diverse environment.</title>
        <authorList>
            <person name="Octaviana S."/>
        </authorList>
    </citation>
    <scope>NUCLEOTIDE SEQUENCE [LARGE SCALE GENOMIC DNA]</scope>
    <source>
        <strain evidence="3 4">PWU5</strain>
    </source>
</reference>
<dbReference type="EMBL" id="JAHESE010000021">
    <property type="protein sequence ID" value="MBT1710343.1"/>
    <property type="molecule type" value="Genomic_DNA"/>
</dbReference>
<accession>A0AAP2E1N1</accession>
<dbReference type="PROSITE" id="PS51257">
    <property type="entry name" value="PROKAR_LIPOPROTEIN"/>
    <property type="match status" value="1"/>
</dbReference>
<feature type="domain" description="DUF5018" evidence="2">
    <location>
        <begin position="35"/>
        <end position="123"/>
    </location>
</feature>
<dbReference type="Gene3D" id="2.60.40.2340">
    <property type="match status" value="1"/>
</dbReference>
<dbReference type="Pfam" id="PF16410">
    <property type="entry name" value="DUF5018"/>
    <property type="match status" value="1"/>
</dbReference>
<sequence length="351" mass="38728">MHKRIQGILCYLLMAACAATSFQCSDDDGENTDPKDDNKSITAFTFAGLDPAVIAAIDETAKTITATVPAGTNVTSLIPTVTVAETATVTPASGAAQDFTNPITYTVTAEDDSQQTYTVTVTVAPPPEQDCRPSELAGAGGLLYITYNTDGTVNTVTSPPTGGTPGFMLGYIYADGKRTRVNMYNDDVELIGYNTIEYPDPTITLEFVYEIDGEIERQPRYFIHFLEDDRIIATVDYINDGTEVYDSIRYTYTNDNITRVDGYGATTDEVQYYYTYTYDDKINPHALIDVSGYHGMGFLPISRSKNNIKSIEYHSDGSDYTSQYSYTYNGNNLPLTFTEDAQTLNFEYVCD</sequence>
<dbReference type="InterPro" id="IPR032186">
    <property type="entry name" value="DUF5018"/>
</dbReference>
<dbReference type="AlphaFoldDB" id="A0AAP2E1N1"/>
<keyword evidence="4" id="KW-1185">Reference proteome</keyword>
<evidence type="ECO:0000256" key="1">
    <source>
        <dbReference type="SAM" id="SignalP"/>
    </source>
</evidence>
<organism evidence="3 4">
    <name type="scientific">Dawidia cretensis</name>
    <dbReference type="NCBI Taxonomy" id="2782350"/>
    <lineage>
        <taxon>Bacteria</taxon>
        <taxon>Pseudomonadati</taxon>
        <taxon>Bacteroidota</taxon>
        <taxon>Cytophagia</taxon>
        <taxon>Cytophagales</taxon>
        <taxon>Chryseotaleaceae</taxon>
        <taxon>Dawidia</taxon>
    </lineage>
</organism>
<comment type="caution">
    <text evidence="3">The sequence shown here is derived from an EMBL/GenBank/DDBJ whole genome shotgun (WGS) entry which is preliminary data.</text>
</comment>
<feature type="signal peptide" evidence="1">
    <location>
        <begin position="1"/>
        <end position="26"/>
    </location>
</feature>